<dbReference type="AlphaFoldDB" id="A0AAV2S5P7"/>
<dbReference type="Pfam" id="PF00616">
    <property type="entry name" value="RasGAP"/>
    <property type="match status" value="2"/>
</dbReference>
<dbReference type="PANTHER" id="PTHR10194:SF148">
    <property type="entry name" value="GTPASE-ACTIVATING PROTEIN"/>
    <property type="match status" value="1"/>
</dbReference>
<dbReference type="InterPro" id="IPR001936">
    <property type="entry name" value="RasGAP_dom"/>
</dbReference>
<sequence>DTNTIFRGNSLVSKCMDELMRLSGQHYLRATLKPTLDLIVRERKPCEIDPTKMASGESRENNLANLKEYVGYILKAISHSALSCPPVMCQIFSQLRELANTYFPNQREVRYSVISGFVFLRFFAPAILGPKLFDLTTEIIDTSTLRTLTLLSKTVQSVGNLVSLRSSQHNFKETYMRDMFSYCVTDKHVDAVRT</sequence>
<keyword evidence="4" id="KW-1185">Reference proteome</keyword>
<evidence type="ECO:0000313" key="3">
    <source>
        <dbReference type="EMBL" id="CAL4158948.1"/>
    </source>
</evidence>
<comment type="caution">
    <text evidence="3">The sequence shown here is derived from an EMBL/GenBank/DDBJ whole genome shotgun (WGS) entry which is preliminary data.</text>
</comment>
<feature type="non-terminal residue" evidence="3">
    <location>
        <position position="194"/>
    </location>
</feature>
<dbReference type="SMART" id="SM00323">
    <property type="entry name" value="RasGAP"/>
    <property type="match status" value="1"/>
</dbReference>
<dbReference type="GO" id="GO:0005096">
    <property type="term" value="F:GTPase activator activity"/>
    <property type="evidence" value="ECO:0007669"/>
    <property type="project" value="UniProtKB-KW"/>
</dbReference>
<dbReference type="InterPro" id="IPR039360">
    <property type="entry name" value="Ras_GTPase"/>
</dbReference>
<name>A0AAV2S5P7_MEGNR</name>
<accession>A0AAV2S5P7</accession>
<proteinExistence type="predicted"/>
<dbReference type="CDD" id="cd05128">
    <property type="entry name" value="RasGAP_GAP1_like"/>
    <property type="match status" value="1"/>
</dbReference>
<evidence type="ECO:0000256" key="1">
    <source>
        <dbReference type="ARBA" id="ARBA00022468"/>
    </source>
</evidence>
<feature type="non-terminal residue" evidence="3">
    <location>
        <position position="1"/>
    </location>
</feature>
<evidence type="ECO:0000259" key="2">
    <source>
        <dbReference type="PROSITE" id="PS50018"/>
    </source>
</evidence>
<dbReference type="PANTHER" id="PTHR10194">
    <property type="entry name" value="RAS GTPASE-ACTIVATING PROTEINS"/>
    <property type="match status" value="1"/>
</dbReference>
<dbReference type="PROSITE" id="PS00509">
    <property type="entry name" value="RAS_GTPASE_ACTIV_1"/>
    <property type="match status" value="1"/>
</dbReference>
<organism evidence="3 4">
    <name type="scientific">Meganyctiphanes norvegica</name>
    <name type="common">Northern krill</name>
    <name type="synonym">Thysanopoda norvegica</name>
    <dbReference type="NCBI Taxonomy" id="48144"/>
    <lineage>
        <taxon>Eukaryota</taxon>
        <taxon>Metazoa</taxon>
        <taxon>Ecdysozoa</taxon>
        <taxon>Arthropoda</taxon>
        <taxon>Crustacea</taxon>
        <taxon>Multicrustacea</taxon>
        <taxon>Malacostraca</taxon>
        <taxon>Eumalacostraca</taxon>
        <taxon>Eucarida</taxon>
        <taxon>Euphausiacea</taxon>
        <taxon>Euphausiidae</taxon>
        <taxon>Meganyctiphanes</taxon>
    </lineage>
</organism>
<dbReference type="SUPFAM" id="SSF48350">
    <property type="entry name" value="GTPase activation domain, GAP"/>
    <property type="match status" value="1"/>
</dbReference>
<dbReference type="Gene3D" id="1.10.506.10">
    <property type="entry name" value="GTPase Activation - p120gap, domain 1"/>
    <property type="match status" value="1"/>
</dbReference>
<evidence type="ECO:0000313" key="4">
    <source>
        <dbReference type="Proteomes" id="UP001497623"/>
    </source>
</evidence>
<dbReference type="InterPro" id="IPR023152">
    <property type="entry name" value="RasGAP_CS"/>
</dbReference>
<protein>
    <recommendedName>
        <fullName evidence="2">Ras-GAP domain-containing protein</fullName>
    </recommendedName>
</protein>
<dbReference type="PROSITE" id="PS50018">
    <property type="entry name" value="RAS_GTPASE_ACTIV_2"/>
    <property type="match status" value="1"/>
</dbReference>
<reference evidence="3 4" key="1">
    <citation type="submission" date="2024-05" db="EMBL/GenBank/DDBJ databases">
        <authorList>
            <person name="Wallberg A."/>
        </authorList>
    </citation>
    <scope>NUCLEOTIDE SEQUENCE [LARGE SCALE GENOMIC DNA]</scope>
</reference>
<feature type="domain" description="Ras-GAP" evidence="2">
    <location>
        <begin position="1"/>
        <end position="160"/>
    </location>
</feature>
<dbReference type="InterPro" id="IPR008936">
    <property type="entry name" value="Rho_GTPase_activation_prot"/>
</dbReference>
<keyword evidence="1" id="KW-0343">GTPase activation</keyword>
<dbReference type="Proteomes" id="UP001497623">
    <property type="component" value="Unassembled WGS sequence"/>
</dbReference>
<gene>
    <name evidence="3" type="ORF">MNOR_LOCUS32171</name>
</gene>
<dbReference type="EMBL" id="CAXKWB010043114">
    <property type="protein sequence ID" value="CAL4158948.1"/>
    <property type="molecule type" value="Genomic_DNA"/>
</dbReference>